<keyword evidence="2 6" id="KW-0699">rRNA-binding</keyword>
<evidence type="ECO:0000313" key="7">
    <source>
        <dbReference type="EMBL" id="SPP64308.1"/>
    </source>
</evidence>
<dbReference type="GO" id="GO:0019843">
    <property type="term" value="F:rRNA binding"/>
    <property type="evidence" value="ECO:0007669"/>
    <property type="project" value="UniProtKB-UniRule"/>
</dbReference>
<keyword evidence="5 6" id="KW-0687">Ribonucleoprotein</keyword>
<reference evidence="8" key="1">
    <citation type="submission" date="2018-04" db="EMBL/GenBank/DDBJ databases">
        <authorList>
            <person name="Lucker S."/>
            <person name="Sakoula D."/>
        </authorList>
    </citation>
    <scope>NUCLEOTIDE SEQUENCE [LARGE SCALE GENOMIC DNA]</scope>
</reference>
<dbReference type="InterPro" id="IPR000266">
    <property type="entry name" value="Ribosomal_uS17"/>
</dbReference>
<dbReference type="GO" id="GO:0003735">
    <property type="term" value="F:structural constituent of ribosome"/>
    <property type="evidence" value="ECO:0007669"/>
    <property type="project" value="UniProtKB-UniRule"/>
</dbReference>
<comment type="subunit">
    <text evidence="6">Part of the 30S ribosomal subunit.</text>
</comment>
<dbReference type="NCBIfam" id="NF004123">
    <property type="entry name" value="PRK05610.1"/>
    <property type="match status" value="1"/>
</dbReference>
<evidence type="ECO:0000256" key="6">
    <source>
        <dbReference type="HAMAP-Rule" id="MF_01345"/>
    </source>
</evidence>
<keyword evidence="8" id="KW-1185">Reference proteome</keyword>
<gene>
    <name evidence="6 7" type="primary">rpsQ</name>
    <name evidence="7" type="ORF">NITLEN_110074</name>
</gene>
<comment type="similarity">
    <text evidence="1 6">Belongs to the universal ribosomal protein uS17 family.</text>
</comment>
<protein>
    <recommendedName>
        <fullName evidence="6">Small ribosomal subunit protein uS17</fullName>
    </recommendedName>
</protein>
<dbReference type="InParanoid" id="A0A330LBB8"/>
<dbReference type="GO" id="GO:0022627">
    <property type="term" value="C:cytosolic small ribosomal subunit"/>
    <property type="evidence" value="ECO:0007669"/>
    <property type="project" value="UniProtKB-UniRule"/>
</dbReference>
<dbReference type="InterPro" id="IPR012340">
    <property type="entry name" value="NA-bd_OB-fold"/>
</dbReference>
<comment type="function">
    <text evidence="6">One of the primary rRNA binding proteins, it binds specifically to the 5'-end of 16S ribosomal RNA.</text>
</comment>
<dbReference type="RefSeq" id="WP_121988722.1">
    <property type="nucleotide sequence ID" value="NZ_OUNR01000003.1"/>
</dbReference>
<evidence type="ECO:0000256" key="5">
    <source>
        <dbReference type="ARBA" id="ARBA00023274"/>
    </source>
</evidence>
<dbReference type="InterPro" id="IPR019984">
    <property type="entry name" value="Ribosomal_uS17_bact/chlr"/>
</dbReference>
<name>A0A330LBB8_9BACT</name>
<dbReference type="PANTHER" id="PTHR10744:SF1">
    <property type="entry name" value="SMALL RIBOSOMAL SUBUNIT PROTEIN US17M"/>
    <property type="match status" value="1"/>
</dbReference>
<dbReference type="NCBIfam" id="TIGR03635">
    <property type="entry name" value="uS17_bact"/>
    <property type="match status" value="1"/>
</dbReference>
<dbReference type="CDD" id="cd00364">
    <property type="entry name" value="Ribosomal_uS17"/>
    <property type="match status" value="1"/>
</dbReference>
<dbReference type="Proteomes" id="UP000248168">
    <property type="component" value="Unassembled WGS sequence"/>
</dbReference>
<dbReference type="EMBL" id="OUNR01000003">
    <property type="protein sequence ID" value="SPP64308.1"/>
    <property type="molecule type" value="Genomic_DNA"/>
</dbReference>
<accession>A0A330LBB8</accession>
<dbReference type="OrthoDB" id="9811714at2"/>
<evidence type="ECO:0000256" key="2">
    <source>
        <dbReference type="ARBA" id="ARBA00022730"/>
    </source>
</evidence>
<proteinExistence type="inferred from homology"/>
<dbReference type="PANTHER" id="PTHR10744">
    <property type="entry name" value="40S RIBOSOMAL PROTEIN S11 FAMILY MEMBER"/>
    <property type="match status" value="1"/>
</dbReference>
<keyword evidence="3 6" id="KW-0694">RNA-binding</keyword>
<evidence type="ECO:0000256" key="1">
    <source>
        <dbReference type="ARBA" id="ARBA00010254"/>
    </source>
</evidence>
<dbReference type="PRINTS" id="PR00973">
    <property type="entry name" value="RIBOSOMALS17"/>
</dbReference>
<evidence type="ECO:0000313" key="8">
    <source>
        <dbReference type="Proteomes" id="UP000248168"/>
    </source>
</evidence>
<keyword evidence="4 6" id="KW-0689">Ribosomal protein</keyword>
<dbReference type="SUPFAM" id="SSF50249">
    <property type="entry name" value="Nucleic acid-binding proteins"/>
    <property type="match status" value="1"/>
</dbReference>
<dbReference type="HAMAP" id="MF_01345_B">
    <property type="entry name" value="Ribosomal_uS17_B"/>
    <property type="match status" value="1"/>
</dbReference>
<sequence>MSDAVKKREWVGRVLSNKMDKTVVVSVERSVTHPLYRKVLRRISKFKAHDEQNVCKIGDRVRMVETRPISKDKHWRVVEVIQKGRAE</sequence>
<dbReference type="FunCoup" id="A0A330LBB8">
    <property type="interactions" value="415"/>
</dbReference>
<dbReference type="GO" id="GO:0006412">
    <property type="term" value="P:translation"/>
    <property type="evidence" value="ECO:0007669"/>
    <property type="project" value="UniProtKB-UniRule"/>
</dbReference>
<evidence type="ECO:0000256" key="4">
    <source>
        <dbReference type="ARBA" id="ARBA00022980"/>
    </source>
</evidence>
<organism evidence="7 8">
    <name type="scientific">Nitrospira lenta</name>
    <dbReference type="NCBI Taxonomy" id="1436998"/>
    <lineage>
        <taxon>Bacteria</taxon>
        <taxon>Pseudomonadati</taxon>
        <taxon>Nitrospirota</taxon>
        <taxon>Nitrospiria</taxon>
        <taxon>Nitrospirales</taxon>
        <taxon>Nitrospiraceae</taxon>
        <taxon>Nitrospira</taxon>
    </lineage>
</organism>
<dbReference type="Pfam" id="PF00366">
    <property type="entry name" value="Ribosomal_S17"/>
    <property type="match status" value="1"/>
</dbReference>
<dbReference type="AlphaFoldDB" id="A0A330LBB8"/>
<evidence type="ECO:0000256" key="3">
    <source>
        <dbReference type="ARBA" id="ARBA00022884"/>
    </source>
</evidence>
<dbReference type="Gene3D" id="2.40.50.140">
    <property type="entry name" value="Nucleic acid-binding proteins"/>
    <property type="match status" value="1"/>
</dbReference>